<proteinExistence type="predicted"/>
<protein>
    <submittedName>
        <fullName evidence="1">Uncharacterized protein</fullName>
    </submittedName>
</protein>
<sequence>MAISYINKKALEKDVEKYLKTFAEAYADAAANEITKFAQQAIQRFYVNYTPKYYDRTNDLKNNSFSRYKHNNGRQYYGGVRISTHNMSPYVVGGFNSRRFIDPFYIAQPAWEKGIHGSASGIDGRYPVIRDKQSPKTYVLNKMDDERFQDNIKQVGYNAAIKQQYQLLRFK</sequence>
<evidence type="ECO:0000313" key="1">
    <source>
        <dbReference type="EMBL" id="DAF85518.1"/>
    </source>
</evidence>
<reference evidence="1" key="1">
    <citation type="journal article" date="2021" name="Proc. Natl. Acad. Sci. U.S.A.">
        <title>A Catalog of Tens of Thousands of Viruses from Human Metagenomes Reveals Hidden Associations with Chronic Diseases.</title>
        <authorList>
            <person name="Tisza M.J."/>
            <person name="Buck C.B."/>
        </authorList>
    </citation>
    <scope>NUCLEOTIDE SEQUENCE</scope>
    <source>
        <strain evidence="1">Ct5jB2</strain>
    </source>
</reference>
<organism evidence="1">
    <name type="scientific">Siphoviridae sp. ct5jB2</name>
    <dbReference type="NCBI Taxonomy" id="2825337"/>
    <lineage>
        <taxon>Viruses</taxon>
        <taxon>Duplodnaviria</taxon>
        <taxon>Heunggongvirae</taxon>
        <taxon>Uroviricota</taxon>
        <taxon>Caudoviricetes</taxon>
    </lineage>
</organism>
<accession>A0A8S5TTI4</accession>
<dbReference type="EMBL" id="BK015927">
    <property type="protein sequence ID" value="DAF85518.1"/>
    <property type="molecule type" value="Genomic_DNA"/>
</dbReference>
<name>A0A8S5TTI4_9CAUD</name>